<dbReference type="Gene3D" id="3.40.190.10">
    <property type="entry name" value="Periplasmic binding protein-like II"/>
    <property type="match status" value="2"/>
</dbReference>
<dbReference type="PANTHER" id="PTHR43649">
    <property type="entry name" value="ARABINOSE-BINDING PROTEIN-RELATED"/>
    <property type="match status" value="1"/>
</dbReference>
<keyword evidence="2" id="KW-1185">Reference proteome</keyword>
<dbReference type="InterPro" id="IPR050490">
    <property type="entry name" value="Bact_solute-bd_prot1"/>
</dbReference>
<dbReference type="PANTHER" id="PTHR43649:SF12">
    <property type="entry name" value="DIACETYLCHITOBIOSE BINDING PROTEIN DASA"/>
    <property type="match status" value="1"/>
</dbReference>
<dbReference type="SUPFAM" id="SSF53850">
    <property type="entry name" value="Periplasmic binding protein-like II"/>
    <property type="match status" value="1"/>
</dbReference>
<sequence>MRMKRSYRSVVSLTLVLLLAVSLFAGVVNGAKSNEVVRLKHWVWLDNPNDPTFANMVKQFNATHPNIQVDLEVVPWGDFHTKLLTAAAGGGLPDTSAFKLTWIPEFTGLNALQPVDSYLRSWKARSDIQPNLWNVYKVTNDKKTYVMPWVIQVLYMYYRPSLFKQAGVQVPKTWDDFLEAAKKLTVDKDGDGKIDQYGFGMRGARYGHEPWGSFVFSNVKGNKIMDKGKVVFNTADARKGNQFYIDLYRKHKVVPPTAPRDGFAEIIANFKSGRTAMVVHHIMSSPDMVKTFGDDVSAFAVPAGKYGRWTSLGDTENAMYSTSKYKKEAFTFIAWLAEKEQIDRWCRASGNVPVCKSVQAMEYYQNNRFMKASFESMPYAHVYPVTPVMGEWIESLWPATTQQALEGAITADQMMKTLAEAMGKK</sequence>
<dbReference type="Pfam" id="PF01547">
    <property type="entry name" value="SBP_bac_1"/>
    <property type="match status" value="1"/>
</dbReference>
<dbReference type="InterPro" id="IPR006059">
    <property type="entry name" value="SBP"/>
</dbReference>
<evidence type="ECO:0000313" key="1">
    <source>
        <dbReference type="EMBL" id="TCL70879.1"/>
    </source>
</evidence>
<evidence type="ECO:0000313" key="2">
    <source>
        <dbReference type="Proteomes" id="UP000295008"/>
    </source>
</evidence>
<gene>
    <name evidence="1" type="ORF">EDC14_100824</name>
</gene>
<dbReference type="Proteomes" id="UP000295008">
    <property type="component" value="Unassembled WGS sequence"/>
</dbReference>
<dbReference type="CDD" id="cd13585">
    <property type="entry name" value="PBP2_TMBP_like"/>
    <property type="match status" value="1"/>
</dbReference>
<accession>A0A4R1RWL2</accession>
<comment type="caution">
    <text evidence="1">The sequence shown here is derived from an EMBL/GenBank/DDBJ whole genome shotgun (WGS) entry which is preliminary data.</text>
</comment>
<name>A0A4R1RWL2_HYDET</name>
<dbReference type="RefSeq" id="WP_243662859.1">
    <property type="nucleotide sequence ID" value="NZ_SLUN01000008.1"/>
</dbReference>
<organism evidence="1 2">
    <name type="scientific">Hydrogenispora ethanolica</name>
    <dbReference type="NCBI Taxonomy" id="1082276"/>
    <lineage>
        <taxon>Bacteria</taxon>
        <taxon>Bacillati</taxon>
        <taxon>Bacillota</taxon>
        <taxon>Hydrogenispora</taxon>
    </lineage>
</organism>
<keyword evidence="1" id="KW-0813">Transport</keyword>
<reference evidence="1 2" key="1">
    <citation type="submission" date="2019-03" db="EMBL/GenBank/DDBJ databases">
        <title>Genomic Encyclopedia of Type Strains, Phase IV (KMG-IV): sequencing the most valuable type-strain genomes for metagenomic binning, comparative biology and taxonomic classification.</title>
        <authorList>
            <person name="Goeker M."/>
        </authorList>
    </citation>
    <scope>NUCLEOTIDE SEQUENCE [LARGE SCALE GENOMIC DNA]</scope>
    <source>
        <strain evidence="1 2">LX-B</strain>
    </source>
</reference>
<dbReference type="EMBL" id="SLUN01000008">
    <property type="protein sequence ID" value="TCL70879.1"/>
    <property type="molecule type" value="Genomic_DNA"/>
</dbReference>
<dbReference type="AlphaFoldDB" id="A0A4R1RWL2"/>
<proteinExistence type="predicted"/>
<keyword evidence="1" id="KW-0762">Sugar transport</keyword>
<protein>
    <submittedName>
        <fullName evidence="1">Multiple sugar transport system substrate-binding protein</fullName>
    </submittedName>
</protein>